<dbReference type="InterPro" id="IPR000400">
    <property type="entry name" value="Glyco_hydro_46"/>
</dbReference>
<dbReference type="AlphaFoldDB" id="A0A9W8HZG6"/>
<dbReference type="Pfam" id="PF01374">
    <property type="entry name" value="Glyco_hydro_46"/>
    <property type="match status" value="1"/>
</dbReference>
<keyword evidence="1" id="KW-0732">Signal</keyword>
<name>A0A9W8HZG6_9FUNG</name>
<reference evidence="2" key="1">
    <citation type="submission" date="2022-07" db="EMBL/GenBank/DDBJ databases">
        <title>Phylogenomic reconstructions and comparative analyses of Kickxellomycotina fungi.</title>
        <authorList>
            <person name="Reynolds N.K."/>
            <person name="Stajich J.E."/>
            <person name="Barry K."/>
            <person name="Grigoriev I.V."/>
            <person name="Crous P."/>
            <person name="Smith M.E."/>
        </authorList>
    </citation>
    <scope>NUCLEOTIDE SEQUENCE</scope>
    <source>
        <strain evidence="2">NRRL 1565</strain>
    </source>
</reference>
<protein>
    <recommendedName>
        <fullName evidence="4">Lysozyme-like protein</fullName>
    </recommendedName>
</protein>
<evidence type="ECO:0000313" key="3">
    <source>
        <dbReference type="Proteomes" id="UP001140094"/>
    </source>
</evidence>
<organism evidence="2 3">
    <name type="scientific">Coemansia guatemalensis</name>
    <dbReference type="NCBI Taxonomy" id="2761395"/>
    <lineage>
        <taxon>Eukaryota</taxon>
        <taxon>Fungi</taxon>
        <taxon>Fungi incertae sedis</taxon>
        <taxon>Zoopagomycota</taxon>
        <taxon>Kickxellomycotina</taxon>
        <taxon>Kickxellomycetes</taxon>
        <taxon>Kickxellales</taxon>
        <taxon>Kickxellaceae</taxon>
        <taxon>Coemansia</taxon>
    </lineage>
</organism>
<sequence length="349" mass="37901">MKLPLSLTLGIAAVALLKTVDAGLAGCPKSLAIQLTNVFQFGQIEFTYNSCVQDSSIGGYRAGIANFNTVDGSAWNVIKAYHKMTNDDDEFSKYDDAFQNNGKSSGTQNSDLFSGFCDTWERASQNVNFQWAQESILEKKYFQKSQSEADDLGLELSISQAQLYDAAISHGTSSKGSSLGGMIKATNKNITTDILGSAGSILNINGYEVNEIEWLKLFLQVRSTYDSAPGAKASIASYSYMIDNMLSAYSNDDKKDRNVFNWGNKIDVLNDVGKPGDVTCTNTYSSLTASPQVDDTTCNNYKGCDNDNDNDNGNDEGGADDWWLFGSASSMHNIGTSLAISMSAWYLVV</sequence>
<evidence type="ECO:0008006" key="4">
    <source>
        <dbReference type="Google" id="ProtNLM"/>
    </source>
</evidence>
<evidence type="ECO:0000256" key="1">
    <source>
        <dbReference type="SAM" id="SignalP"/>
    </source>
</evidence>
<keyword evidence="3" id="KW-1185">Reference proteome</keyword>
<dbReference type="GO" id="GO:0016977">
    <property type="term" value="F:chitosanase activity"/>
    <property type="evidence" value="ECO:0007669"/>
    <property type="project" value="InterPro"/>
</dbReference>
<dbReference type="Gene3D" id="1.20.141.10">
    <property type="entry name" value="Chitosanase, subunit A, domain 1"/>
    <property type="match status" value="1"/>
</dbReference>
<dbReference type="GO" id="GO:0005576">
    <property type="term" value="C:extracellular region"/>
    <property type="evidence" value="ECO:0007669"/>
    <property type="project" value="InterPro"/>
</dbReference>
<accession>A0A9W8HZG6</accession>
<feature type="chain" id="PRO_5040800930" description="Lysozyme-like protein" evidence="1">
    <location>
        <begin position="23"/>
        <end position="349"/>
    </location>
</feature>
<dbReference type="InterPro" id="IPR023099">
    <property type="entry name" value="Glyco_hydro_46_N"/>
</dbReference>
<dbReference type="Gene3D" id="3.30.386.10">
    <property type="entry name" value="Chitosanase, subunit A, domain 2"/>
    <property type="match status" value="1"/>
</dbReference>
<evidence type="ECO:0000313" key="2">
    <source>
        <dbReference type="EMBL" id="KAJ2803891.1"/>
    </source>
</evidence>
<dbReference type="SUPFAM" id="SSF53955">
    <property type="entry name" value="Lysozyme-like"/>
    <property type="match status" value="1"/>
</dbReference>
<feature type="signal peptide" evidence="1">
    <location>
        <begin position="1"/>
        <end position="22"/>
    </location>
</feature>
<dbReference type="Proteomes" id="UP001140094">
    <property type="component" value="Unassembled WGS sequence"/>
</dbReference>
<dbReference type="EMBL" id="JANBUO010000469">
    <property type="protein sequence ID" value="KAJ2803891.1"/>
    <property type="molecule type" value="Genomic_DNA"/>
</dbReference>
<dbReference type="OrthoDB" id="76114at2759"/>
<proteinExistence type="predicted"/>
<dbReference type="GO" id="GO:0005975">
    <property type="term" value="P:carbohydrate metabolic process"/>
    <property type="evidence" value="ECO:0007669"/>
    <property type="project" value="InterPro"/>
</dbReference>
<dbReference type="InterPro" id="IPR023346">
    <property type="entry name" value="Lysozyme-like_dom_sf"/>
</dbReference>
<comment type="caution">
    <text evidence="2">The sequence shown here is derived from an EMBL/GenBank/DDBJ whole genome shotgun (WGS) entry which is preliminary data.</text>
</comment>
<gene>
    <name evidence="2" type="ORF">H4R20_002712</name>
</gene>